<comment type="caution">
    <text evidence="4">The sequence shown here is derived from an EMBL/GenBank/DDBJ whole genome shotgun (WGS) entry which is preliminary data.</text>
</comment>
<dbReference type="CDD" id="cd00959">
    <property type="entry name" value="DeoC"/>
    <property type="match status" value="1"/>
</dbReference>
<evidence type="ECO:0000256" key="1">
    <source>
        <dbReference type="ARBA" id="ARBA00022490"/>
    </source>
</evidence>
<keyword evidence="2" id="KW-0704">Schiff base</keyword>
<dbReference type="InterPro" id="IPR013785">
    <property type="entry name" value="Aldolase_TIM"/>
</dbReference>
<evidence type="ECO:0000256" key="2">
    <source>
        <dbReference type="ARBA" id="ARBA00023270"/>
    </source>
</evidence>
<reference evidence="4" key="1">
    <citation type="submission" date="2020-08" db="EMBL/GenBank/DDBJ databases">
        <title>Genome public.</title>
        <authorList>
            <person name="Liu C."/>
            <person name="Sun Q."/>
        </authorList>
    </citation>
    <scope>NUCLEOTIDE SEQUENCE</scope>
    <source>
        <strain evidence="4">NSJ-63</strain>
    </source>
</reference>
<dbReference type="InterPro" id="IPR002915">
    <property type="entry name" value="DeoC/FbaB/LacD_aldolase"/>
</dbReference>
<evidence type="ECO:0000313" key="5">
    <source>
        <dbReference type="Proteomes" id="UP000617951"/>
    </source>
</evidence>
<dbReference type="EMBL" id="JACRSS010000001">
    <property type="protein sequence ID" value="MBC8537476.1"/>
    <property type="molecule type" value="Genomic_DNA"/>
</dbReference>
<dbReference type="GO" id="GO:0016052">
    <property type="term" value="P:carbohydrate catabolic process"/>
    <property type="evidence" value="ECO:0007669"/>
    <property type="project" value="TreeGrafter"/>
</dbReference>
<dbReference type="GO" id="GO:0004139">
    <property type="term" value="F:deoxyribose-phosphate aldolase activity"/>
    <property type="evidence" value="ECO:0007669"/>
    <property type="project" value="UniProtKB-UniRule"/>
</dbReference>
<dbReference type="SMART" id="SM01133">
    <property type="entry name" value="DeoC"/>
    <property type="match status" value="1"/>
</dbReference>
<protein>
    <recommendedName>
        <fullName evidence="3">Deoxyribose-phosphate aldolase</fullName>
        <ecNumber evidence="3">4.1.2.4</ecNumber>
    </recommendedName>
</protein>
<sequence>MAIHGKELAGMIDATILGKEATREDLVHLADMAKQYGFFSCAFAFPCWLPMMVEELKGTGIKCIGGASSFQGNEPIELKVAMARWNVEHGCGEMENFMNYSYFKSGMYDEVVKDIRAVREAAPDMVYKVILETPMLSDDEIRTACDLCIDGGVDYVKTGTGLLGATDVHTIEVISKAVKGRAKIKASGGIRTIETVDAMLDLGVARFGVGLASAIKLVEAADQR</sequence>
<dbReference type="PIRSF" id="PIRSF001357">
    <property type="entry name" value="DeoC"/>
    <property type="match status" value="1"/>
</dbReference>
<dbReference type="PANTHER" id="PTHR10889:SF1">
    <property type="entry name" value="DEOXYRIBOSE-PHOSPHATE ALDOLASE"/>
    <property type="match status" value="1"/>
</dbReference>
<name>A0A926DGK1_9FIRM</name>
<dbReference type="PANTHER" id="PTHR10889">
    <property type="entry name" value="DEOXYRIBOSE-PHOSPHATE ALDOLASE"/>
    <property type="match status" value="1"/>
</dbReference>
<gene>
    <name evidence="4" type="primary">deoC</name>
    <name evidence="4" type="ORF">H8693_00825</name>
</gene>
<dbReference type="Proteomes" id="UP000617951">
    <property type="component" value="Unassembled WGS sequence"/>
</dbReference>
<proteinExistence type="predicted"/>
<dbReference type="SUPFAM" id="SSF51569">
    <property type="entry name" value="Aldolase"/>
    <property type="match status" value="1"/>
</dbReference>
<evidence type="ECO:0000313" key="4">
    <source>
        <dbReference type="EMBL" id="MBC8537476.1"/>
    </source>
</evidence>
<dbReference type="RefSeq" id="WP_249279384.1">
    <property type="nucleotide sequence ID" value="NZ_JACRSS010000001.1"/>
</dbReference>
<accession>A0A926DGK1</accession>
<dbReference type="AlphaFoldDB" id="A0A926DGK1"/>
<keyword evidence="4" id="KW-0456">Lyase</keyword>
<dbReference type="GO" id="GO:0005737">
    <property type="term" value="C:cytoplasm"/>
    <property type="evidence" value="ECO:0007669"/>
    <property type="project" value="InterPro"/>
</dbReference>
<keyword evidence="1" id="KW-0963">Cytoplasm</keyword>
<evidence type="ECO:0000256" key="3">
    <source>
        <dbReference type="NCBIfam" id="TIGR00126"/>
    </source>
</evidence>
<dbReference type="NCBIfam" id="TIGR00126">
    <property type="entry name" value="deoC"/>
    <property type="match status" value="1"/>
</dbReference>
<keyword evidence="5" id="KW-1185">Reference proteome</keyword>
<dbReference type="InterPro" id="IPR011343">
    <property type="entry name" value="DeoC"/>
</dbReference>
<dbReference type="Gene3D" id="3.20.20.70">
    <property type="entry name" value="Aldolase class I"/>
    <property type="match status" value="1"/>
</dbReference>
<dbReference type="EC" id="4.1.2.4" evidence="3"/>
<dbReference type="GO" id="GO:0009264">
    <property type="term" value="P:deoxyribonucleotide catabolic process"/>
    <property type="evidence" value="ECO:0007669"/>
    <property type="project" value="UniProtKB-UniRule"/>
</dbReference>
<organism evidence="4 5">
    <name type="scientific">Guopingia tenuis</name>
    <dbReference type="NCBI Taxonomy" id="2763656"/>
    <lineage>
        <taxon>Bacteria</taxon>
        <taxon>Bacillati</taxon>
        <taxon>Bacillota</taxon>
        <taxon>Clostridia</taxon>
        <taxon>Christensenellales</taxon>
        <taxon>Christensenellaceae</taxon>
        <taxon>Guopingia</taxon>
    </lineage>
</organism>